<reference evidence="4 5" key="2">
    <citation type="submission" date="2025-04" db="UniProtKB">
        <authorList>
            <consortium name="RefSeq"/>
        </authorList>
    </citation>
    <scope>IDENTIFICATION</scope>
</reference>
<dbReference type="PROSITE" id="PS50191">
    <property type="entry name" value="CRAL_TRIO"/>
    <property type="match status" value="1"/>
</dbReference>
<feature type="domain" description="CRAL-TRIO" evidence="2">
    <location>
        <begin position="262"/>
        <end position="410"/>
    </location>
</feature>
<dbReference type="PaxDb" id="4097-A0A1S4B9W9"/>
<dbReference type="InterPro" id="IPR001251">
    <property type="entry name" value="CRAL-TRIO_dom"/>
</dbReference>
<evidence type="ECO:0000313" key="3">
    <source>
        <dbReference type="Proteomes" id="UP000790787"/>
    </source>
</evidence>
<dbReference type="RefSeq" id="XP_016485637.1">
    <property type="nucleotide sequence ID" value="XM_016630151.1"/>
</dbReference>
<dbReference type="KEGG" id="nta:107806038"/>
<dbReference type="OrthoDB" id="1434354at2759"/>
<dbReference type="STRING" id="4097.A0A1S4B9W9"/>
<dbReference type="OMA" id="CSKIGNW"/>
<dbReference type="InterPro" id="IPR036865">
    <property type="entry name" value="CRAL-TRIO_dom_sf"/>
</dbReference>
<dbReference type="RefSeq" id="XP_016485638.1">
    <property type="nucleotide sequence ID" value="XM_016630152.1"/>
</dbReference>
<name>A0A1S4B9W9_TOBAC</name>
<gene>
    <name evidence="4 5" type="primary">LOC107806038</name>
</gene>
<protein>
    <submittedName>
        <fullName evidence="4 5">Phosphatidylinositol/phosphatidylcholine transfer protein SFH12</fullName>
    </submittedName>
</protein>
<dbReference type="Gene3D" id="3.40.525.10">
    <property type="entry name" value="CRAL-TRIO lipid binding domain"/>
    <property type="match status" value="1"/>
</dbReference>
<evidence type="ECO:0000313" key="5">
    <source>
        <dbReference type="RefSeq" id="XP_016485638.1"/>
    </source>
</evidence>
<evidence type="ECO:0000256" key="1">
    <source>
        <dbReference type="SAM" id="MobiDB-lite"/>
    </source>
</evidence>
<organism evidence="4">
    <name type="scientific">Nicotiana tabacum</name>
    <name type="common">Common tobacco</name>
    <dbReference type="NCBI Taxonomy" id="4097"/>
    <lineage>
        <taxon>Eukaryota</taxon>
        <taxon>Viridiplantae</taxon>
        <taxon>Streptophyta</taxon>
        <taxon>Embryophyta</taxon>
        <taxon>Tracheophyta</taxon>
        <taxon>Spermatophyta</taxon>
        <taxon>Magnoliopsida</taxon>
        <taxon>eudicotyledons</taxon>
        <taxon>Gunneridae</taxon>
        <taxon>Pentapetalae</taxon>
        <taxon>asterids</taxon>
        <taxon>lamiids</taxon>
        <taxon>Solanales</taxon>
        <taxon>Solanaceae</taxon>
        <taxon>Nicotianoideae</taxon>
        <taxon>Nicotianeae</taxon>
        <taxon>Nicotiana</taxon>
    </lineage>
</organism>
<sequence length="494" mass="55563">MEDSFYNPTPGSESKSAVTAAVTTKNESRWHSTASGSKSFANIRQIDLIKYGKQRRGSDNQLVFFLVKVAALETVRRISQSKCPFVWSGLQALQVVCYPPLKWMQRWSPFRVLVNGMQMLSRPLLVLSIATAFSDHSEFDNATSDITQVSPDTNAVHSDSESQLEFSSEQSIPSERVGNEVSPSSSSTSSASWLHLLCKDLEKQGIRLPERIGEEELHRFFTAADGDFTRLLSSVKKTIRWRETYRILSRQELEVWSNMVFWHGFDMQHRPCLIVRLGLACISLPSRDRPCFAQAVVSQVEHGVLHLVDPQNSQITVLVDCEGLSPLRLPMQMLRSCSTLLQDHFPNRLGCLFIIRLPPIVRVVAQTFVQVFKPVTRQKLKFEGEMYQKVLSECLQTLPSYLGGQCTCSGCGSFSVSEMRKARIYEHQGMVTTESISDTLDLTSPNSGERTEIPSNYTCDQVLRKAVLGVLLFWVFVALIAGVYDPESRPILPP</sequence>
<dbReference type="PANTHER" id="PTHR47041:SF2">
    <property type="entry name" value="SEC14 CYTOSOLIC FACTOR FAMILY PROTEIN _ PHOSPHOGLYCERIDE TRANSFER FAMILY PROTEIN"/>
    <property type="match status" value="1"/>
</dbReference>
<dbReference type="Pfam" id="PF00650">
    <property type="entry name" value="CRAL_TRIO"/>
    <property type="match status" value="1"/>
</dbReference>
<dbReference type="Proteomes" id="UP000790787">
    <property type="component" value="Chromosome 8"/>
</dbReference>
<dbReference type="SUPFAM" id="SSF52087">
    <property type="entry name" value="CRAL/TRIO domain"/>
    <property type="match status" value="1"/>
</dbReference>
<dbReference type="GeneID" id="107806038"/>
<evidence type="ECO:0000259" key="2">
    <source>
        <dbReference type="PROSITE" id="PS50191"/>
    </source>
</evidence>
<keyword evidence="3" id="KW-1185">Reference proteome</keyword>
<proteinExistence type="predicted"/>
<dbReference type="PANTHER" id="PTHR47041">
    <property type="entry name" value="SEC14 CYTOSOLIC FACTOR FAMILY PROTEIN / PHOSPHOGLYCERIDE TRANSFER FAMILY PROTEIN"/>
    <property type="match status" value="1"/>
</dbReference>
<dbReference type="SMART" id="SM00516">
    <property type="entry name" value="SEC14"/>
    <property type="match status" value="1"/>
</dbReference>
<dbReference type="AlphaFoldDB" id="A0A1S4B9W9"/>
<dbReference type="CDD" id="cd00170">
    <property type="entry name" value="SEC14"/>
    <property type="match status" value="1"/>
</dbReference>
<evidence type="ECO:0000313" key="4">
    <source>
        <dbReference type="RefSeq" id="XP_016485637.1"/>
    </source>
</evidence>
<feature type="region of interest" description="Disordered" evidence="1">
    <location>
        <begin position="166"/>
        <end position="189"/>
    </location>
</feature>
<accession>A0A1S4B9W9</accession>
<reference key="1">
    <citation type="journal article" date="2014" name="Nat. Commun.">
        <title>The tobacco genome sequence and its comparison with those of tomato and potato.</title>
        <authorList>
            <person name="Sierro N."/>
            <person name="Battey J.N."/>
            <person name="Ouadi S."/>
            <person name="Bakaher N."/>
            <person name="Bovet L."/>
            <person name="Willig A."/>
            <person name="Goepfert S."/>
            <person name="Peitsch M.C."/>
            <person name="Ivanov N.V."/>
        </authorList>
    </citation>
    <scope>NUCLEOTIDE SEQUENCE [LARGE SCALE GENOMIC DNA]</scope>
    <source>
        <strain>cv. TN90</strain>
    </source>
</reference>